<evidence type="ECO:0000313" key="9">
    <source>
        <dbReference type="Proteomes" id="UP001242288"/>
    </source>
</evidence>
<comment type="caution">
    <text evidence="7">The sequence shown here is derived from an EMBL/GenBank/DDBJ whole genome shotgun (WGS) entry which is preliminary data.</text>
</comment>
<dbReference type="Proteomes" id="UP001209412">
    <property type="component" value="Unassembled WGS sequence"/>
</dbReference>
<dbReference type="SUPFAM" id="SSF63380">
    <property type="entry name" value="Riboflavin synthase domain-like"/>
    <property type="match status" value="1"/>
</dbReference>
<keyword evidence="2" id="KW-0408">Iron</keyword>
<dbReference type="CDD" id="cd00207">
    <property type="entry name" value="fer2"/>
    <property type="match status" value="1"/>
</dbReference>
<dbReference type="PRINTS" id="PR00371">
    <property type="entry name" value="FPNCR"/>
</dbReference>
<dbReference type="NCBIfam" id="NF040810">
    <property type="entry name" value="BenC"/>
    <property type="match status" value="1"/>
</dbReference>
<keyword evidence="8" id="KW-1185">Reference proteome</keyword>
<evidence type="ECO:0000256" key="1">
    <source>
        <dbReference type="ARBA" id="ARBA00001974"/>
    </source>
</evidence>
<evidence type="ECO:0000259" key="4">
    <source>
        <dbReference type="PROSITE" id="PS51085"/>
    </source>
</evidence>
<evidence type="ECO:0000256" key="2">
    <source>
        <dbReference type="ARBA" id="ARBA00022714"/>
    </source>
</evidence>
<dbReference type="Pfam" id="PF00175">
    <property type="entry name" value="NAD_binding_1"/>
    <property type="match status" value="1"/>
</dbReference>
<dbReference type="CDD" id="cd06209">
    <property type="entry name" value="BenDO_FAD_NAD"/>
    <property type="match status" value="1"/>
</dbReference>
<dbReference type="EMBL" id="JAMXWF010000035">
    <property type="protein sequence ID" value="MDQ6411736.1"/>
    <property type="molecule type" value="Genomic_DNA"/>
</dbReference>
<dbReference type="Pfam" id="PF00111">
    <property type="entry name" value="Fer2"/>
    <property type="match status" value="1"/>
</dbReference>
<protein>
    <submittedName>
        <fullName evidence="7">Benzoate 1,2-dioxygenase electron transfer component BenC</fullName>
    </submittedName>
</protein>
<feature type="domain" description="FAD-binding FR-type" evidence="5">
    <location>
        <begin position="103"/>
        <end position="203"/>
    </location>
</feature>
<proteinExistence type="predicted"/>
<name>A0AAP5BHM6_9BURK</name>
<dbReference type="PROSITE" id="PS00197">
    <property type="entry name" value="2FE2S_FER_1"/>
    <property type="match status" value="1"/>
</dbReference>
<dbReference type="Pfam" id="PF00970">
    <property type="entry name" value="FAD_binding_6"/>
    <property type="match status" value="1"/>
</dbReference>
<evidence type="ECO:0000313" key="7">
    <source>
        <dbReference type="EMBL" id="MDQ6411736.1"/>
    </source>
</evidence>
<dbReference type="RefSeq" id="WP_266260711.1">
    <property type="nucleotide sequence ID" value="NZ_JAMXWF010000035.1"/>
</dbReference>
<dbReference type="PROSITE" id="PS51384">
    <property type="entry name" value="FAD_FR"/>
    <property type="match status" value="1"/>
</dbReference>
<comment type="cofactor">
    <cofactor evidence="3">
        <name>[2Fe-2S] cluster</name>
        <dbReference type="ChEBI" id="CHEBI:190135"/>
    </cofactor>
</comment>
<dbReference type="GO" id="GO:0016491">
    <property type="term" value="F:oxidoreductase activity"/>
    <property type="evidence" value="ECO:0007669"/>
    <property type="project" value="InterPro"/>
</dbReference>
<dbReference type="PANTHER" id="PTHR47354:SF5">
    <property type="entry name" value="PROTEIN RFBI"/>
    <property type="match status" value="1"/>
</dbReference>
<dbReference type="InterPro" id="IPR008333">
    <property type="entry name" value="Cbr1-like_FAD-bd_dom"/>
</dbReference>
<dbReference type="InterPro" id="IPR036010">
    <property type="entry name" value="2Fe-2S_ferredoxin-like_sf"/>
</dbReference>
<sequence length="339" mass="37186">MFHSIALRFEDDVTYFITSSENETVADAAYQQGISIPLDCRNGVCGTCKGLCERGEYDGGDYIEDALSADEAREGFVLPCQMRARTDCVIRILASSSACQVKKSTMTGQLTEIDRGSSSTLQFTLAIDPSSKVDFLPGQYAQLRIPGTTESRAYSYSSMPGSSHATFLVRDVPNGKMSGYLRDQATITETFAFDGPYGAFYLREPVRPILMLAGGTGLAPFLSMLQYMASLERNDLPSVRLVYGVNRDDDLVGLDRLDKLATQLPGFSYITTVVDETSAQPRRGYVTQQITKDDINGGDVDIYVCGPPPMVEAVRSWLAAEKLNPVNFYFEKFAPTVGD</sequence>
<evidence type="ECO:0000313" key="6">
    <source>
        <dbReference type="EMBL" id="MCX4149918.1"/>
    </source>
</evidence>
<dbReference type="InterPro" id="IPR012675">
    <property type="entry name" value="Beta-grasp_dom_sf"/>
</dbReference>
<evidence type="ECO:0000313" key="8">
    <source>
        <dbReference type="Proteomes" id="UP001209412"/>
    </source>
</evidence>
<comment type="cofactor">
    <cofactor evidence="1">
        <name>FAD</name>
        <dbReference type="ChEBI" id="CHEBI:57692"/>
    </cofactor>
</comment>
<dbReference type="InterPro" id="IPR017927">
    <property type="entry name" value="FAD-bd_FR_type"/>
</dbReference>
<dbReference type="InterPro" id="IPR050415">
    <property type="entry name" value="MRET"/>
</dbReference>
<dbReference type="PROSITE" id="PS51085">
    <property type="entry name" value="2FE2S_FER_2"/>
    <property type="match status" value="1"/>
</dbReference>
<dbReference type="AlphaFoldDB" id="A0AAP5BHM6"/>
<dbReference type="EMBL" id="JAPKHW010000035">
    <property type="protein sequence ID" value="MCX4149918.1"/>
    <property type="molecule type" value="Genomic_DNA"/>
</dbReference>
<feature type="domain" description="2Fe-2S ferredoxin-type" evidence="4">
    <location>
        <begin position="3"/>
        <end position="96"/>
    </location>
</feature>
<dbReference type="GO" id="GO:0051537">
    <property type="term" value="F:2 iron, 2 sulfur cluster binding"/>
    <property type="evidence" value="ECO:0007669"/>
    <property type="project" value="UniProtKB-KW"/>
</dbReference>
<organism evidence="7 9">
    <name type="scientific">Paraburkholderia madseniana</name>
    <dbReference type="NCBI Taxonomy" id="2599607"/>
    <lineage>
        <taxon>Bacteria</taxon>
        <taxon>Pseudomonadati</taxon>
        <taxon>Pseudomonadota</taxon>
        <taxon>Betaproteobacteria</taxon>
        <taxon>Burkholderiales</taxon>
        <taxon>Burkholderiaceae</taxon>
        <taxon>Paraburkholderia</taxon>
    </lineage>
</organism>
<evidence type="ECO:0000256" key="3">
    <source>
        <dbReference type="ARBA" id="ARBA00034078"/>
    </source>
</evidence>
<dbReference type="InterPro" id="IPR047683">
    <property type="entry name" value="BenC-like_FAD_NAD-bd"/>
</dbReference>
<dbReference type="InterPro" id="IPR001433">
    <property type="entry name" value="OxRdtase_FAD/NAD-bd"/>
</dbReference>
<dbReference type="PRINTS" id="PR00410">
    <property type="entry name" value="PHEHYDRXLASE"/>
</dbReference>
<dbReference type="Proteomes" id="UP001242288">
    <property type="component" value="Unassembled WGS sequence"/>
</dbReference>
<evidence type="ECO:0000259" key="5">
    <source>
        <dbReference type="PROSITE" id="PS51384"/>
    </source>
</evidence>
<keyword evidence="2" id="KW-0479">Metal-binding</keyword>
<dbReference type="Gene3D" id="3.40.50.80">
    <property type="entry name" value="Nucleotide-binding domain of ferredoxin-NADP reductase (FNR) module"/>
    <property type="match status" value="1"/>
</dbReference>
<dbReference type="InterPro" id="IPR006058">
    <property type="entry name" value="2Fe2S_fd_BS"/>
</dbReference>
<dbReference type="InterPro" id="IPR001041">
    <property type="entry name" value="2Fe-2S_ferredoxin-type"/>
</dbReference>
<reference evidence="7" key="1">
    <citation type="submission" date="2022-06" db="EMBL/GenBank/DDBJ databases">
        <title>PHB producers.</title>
        <authorList>
            <person name="Besaury L."/>
        </authorList>
    </citation>
    <scope>NUCLEOTIDE SEQUENCE</scope>
    <source>
        <strain evidence="7 8">SEWS6</strain>
    </source>
</reference>
<dbReference type="Gene3D" id="3.10.20.30">
    <property type="match status" value="1"/>
</dbReference>
<dbReference type="InterPro" id="IPR001709">
    <property type="entry name" value="Flavoprot_Pyr_Nucl_cyt_Rdtase"/>
</dbReference>
<dbReference type="SUPFAM" id="SSF52343">
    <property type="entry name" value="Ferredoxin reductase-like, C-terminal NADP-linked domain"/>
    <property type="match status" value="1"/>
</dbReference>
<keyword evidence="2" id="KW-0411">Iron-sulfur</keyword>
<dbReference type="PANTHER" id="PTHR47354">
    <property type="entry name" value="NADH OXIDOREDUCTASE HCR"/>
    <property type="match status" value="1"/>
</dbReference>
<dbReference type="InterPro" id="IPR017938">
    <property type="entry name" value="Riboflavin_synthase-like_b-brl"/>
</dbReference>
<dbReference type="SUPFAM" id="SSF54292">
    <property type="entry name" value="2Fe-2S ferredoxin-like"/>
    <property type="match status" value="1"/>
</dbReference>
<gene>
    <name evidence="7" type="primary">benC</name>
    <name evidence="7" type="ORF">NIE36_31765</name>
    <name evidence="6" type="ORF">OSB80_31830</name>
</gene>
<keyword evidence="2" id="KW-0001">2Fe-2S</keyword>
<accession>A0AAP5BHM6</accession>
<dbReference type="Gene3D" id="2.40.30.10">
    <property type="entry name" value="Translation factors"/>
    <property type="match status" value="1"/>
</dbReference>
<dbReference type="InterPro" id="IPR039261">
    <property type="entry name" value="FNR_nucleotide-bd"/>
</dbReference>